<dbReference type="AlphaFoldDB" id="A0ABD3EMG6"/>
<evidence type="ECO:0000256" key="5">
    <source>
        <dbReference type="ARBA" id="ARBA00022771"/>
    </source>
</evidence>
<evidence type="ECO:0000313" key="10">
    <source>
        <dbReference type="EMBL" id="KAL3655431.1"/>
    </source>
</evidence>
<feature type="region of interest" description="Disordered" evidence="8">
    <location>
        <begin position="232"/>
        <end position="351"/>
    </location>
</feature>
<gene>
    <name evidence="10" type="ORF">CASFOL_001217</name>
</gene>
<feature type="compositionally biased region" description="Low complexity" evidence="8">
    <location>
        <begin position="313"/>
        <end position="339"/>
    </location>
</feature>
<dbReference type="GO" id="GO:0061630">
    <property type="term" value="F:ubiquitin protein ligase activity"/>
    <property type="evidence" value="ECO:0007669"/>
    <property type="project" value="UniProtKB-EC"/>
</dbReference>
<keyword evidence="4" id="KW-0479">Metal-binding</keyword>
<evidence type="ECO:0000259" key="9">
    <source>
        <dbReference type="Pfam" id="PF14369"/>
    </source>
</evidence>
<keyword evidence="5" id="KW-0863">Zinc-finger</keyword>
<sequence>MSTAGNSGDGEGGGAALPHQYFCYQCNRNVTIPPPPSPTAELVCPNCHGGFLEESHTATAANPTDITPESFFAESFPPSSATGGGFPIIFSSSTANRGGSGGRGLEDLSALLGTRSSPNEFNPFAFLNSYVNNLQARGANIQIVFESPGGGGGGMDFGLPTNLGDYFIGPGLEQLIQQLAENDPNRYGTPPASKSAVEKLPDIKITGEILGSDLSQCAVCTDSFDLNGEAKQMPYELPTDDPDYENQRTGQTNNNNTSRNSILGSNLGLGAAFGGRERGDDGNNNDSSPRTVERRYRVSLPWPFRGFGSPAETSGSASNNDGGNNTGNNNSNNGSSNTGSGRGQAREEDLD</sequence>
<evidence type="ECO:0000256" key="4">
    <source>
        <dbReference type="ARBA" id="ARBA00022723"/>
    </source>
</evidence>
<reference evidence="11" key="1">
    <citation type="journal article" date="2024" name="IScience">
        <title>Strigolactones Initiate the Formation of Haustorium-like Structures in Castilleja.</title>
        <authorList>
            <person name="Buerger M."/>
            <person name="Peterson D."/>
            <person name="Chory J."/>
        </authorList>
    </citation>
    <scope>NUCLEOTIDE SEQUENCE [LARGE SCALE GENOMIC DNA]</scope>
</reference>
<accession>A0ABD3EMG6</accession>
<comment type="caution">
    <text evidence="10">The sequence shown here is derived from an EMBL/GenBank/DDBJ whole genome shotgun (WGS) entry which is preliminary data.</text>
</comment>
<dbReference type="Pfam" id="PF14369">
    <property type="entry name" value="Zn_ribbon_19"/>
    <property type="match status" value="1"/>
</dbReference>
<protein>
    <recommendedName>
        <fullName evidence="2">RING-type E3 ubiquitin transferase</fullName>
        <ecNumber evidence="2">2.3.2.27</ecNumber>
    </recommendedName>
</protein>
<dbReference type="EMBL" id="JAVIJP010000002">
    <property type="protein sequence ID" value="KAL3655431.1"/>
    <property type="molecule type" value="Genomic_DNA"/>
</dbReference>
<name>A0ABD3EMG6_9LAMI</name>
<proteinExistence type="predicted"/>
<keyword evidence="3" id="KW-0808">Transferase</keyword>
<dbReference type="GO" id="GO:0008270">
    <property type="term" value="F:zinc ion binding"/>
    <property type="evidence" value="ECO:0007669"/>
    <property type="project" value="UniProtKB-KW"/>
</dbReference>
<feature type="compositionally biased region" description="Low complexity" evidence="8">
    <location>
        <begin position="247"/>
        <end position="261"/>
    </location>
</feature>
<dbReference type="Proteomes" id="UP001632038">
    <property type="component" value="Unassembled WGS sequence"/>
</dbReference>
<dbReference type="EC" id="2.3.2.27" evidence="2"/>
<evidence type="ECO:0000313" key="11">
    <source>
        <dbReference type="Proteomes" id="UP001632038"/>
    </source>
</evidence>
<evidence type="ECO:0000256" key="7">
    <source>
        <dbReference type="ARBA" id="ARBA00022833"/>
    </source>
</evidence>
<evidence type="ECO:0000256" key="3">
    <source>
        <dbReference type="ARBA" id="ARBA00022679"/>
    </source>
</evidence>
<dbReference type="InterPro" id="IPR039525">
    <property type="entry name" value="RNF126-like_zinc-ribbon"/>
</dbReference>
<evidence type="ECO:0000256" key="1">
    <source>
        <dbReference type="ARBA" id="ARBA00000900"/>
    </source>
</evidence>
<evidence type="ECO:0000256" key="6">
    <source>
        <dbReference type="ARBA" id="ARBA00022786"/>
    </source>
</evidence>
<organism evidence="10 11">
    <name type="scientific">Castilleja foliolosa</name>
    <dbReference type="NCBI Taxonomy" id="1961234"/>
    <lineage>
        <taxon>Eukaryota</taxon>
        <taxon>Viridiplantae</taxon>
        <taxon>Streptophyta</taxon>
        <taxon>Embryophyta</taxon>
        <taxon>Tracheophyta</taxon>
        <taxon>Spermatophyta</taxon>
        <taxon>Magnoliopsida</taxon>
        <taxon>eudicotyledons</taxon>
        <taxon>Gunneridae</taxon>
        <taxon>Pentapetalae</taxon>
        <taxon>asterids</taxon>
        <taxon>lamiids</taxon>
        <taxon>Lamiales</taxon>
        <taxon>Orobanchaceae</taxon>
        <taxon>Pedicularideae</taxon>
        <taxon>Castillejinae</taxon>
        <taxon>Castilleja</taxon>
    </lineage>
</organism>
<keyword evidence="6" id="KW-0833">Ubl conjugation pathway</keyword>
<keyword evidence="11" id="KW-1185">Reference proteome</keyword>
<comment type="catalytic activity">
    <reaction evidence="1">
        <text>S-ubiquitinyl-[E2 ubiquitin-conjugating enzyme]-L-cysteine + [acceptor protein]-L-lysine = [E2 ubiquitin-conjugating enzyme]-L-cysteine + N(6)-ubiquitinyl-[acceptor protein]-L-lysine.</text>
        <dbReference type="EC" id="2.3.2.27"/>
    </reaction>
</comment>
<evidence type="ECO:0000256" key="2">
    <source>
        <dbReference type="ARBA" id="ARBA00012483"/>
    </source>
</evidence>
<feature type="domain" description="E3 ubiquitin-protein ligase RNF126-like zinc-ribbon" evidence="9">
    <location>
        <begin position="20"/>
        <end position="54"/>
    </location>
</feature>
<evidence type="ECO:0000256" key="8">
    <source>
        <dbReference type="SAM" id="MobiDB-lite"/>
    </source>
</evidence>
<keyword evidence="7" id="KW-0862">Zinc</keyword>